<dbReference type="PROSITE" id="PS51257">
    <property type="entry name" value="PROKAR_LIPOPROTEIN"/>
    <property type="match status" value="1"/>
</dbReference>
<name>A0A1J5S779_9ZZZZ</name>
<protein>
    <submittedName>
        <fullName evidence="1">Uncharacterized protein</fullName>
    </submittedName>
</protein>
<comment type="caution">
    <text evidence="1">The sequence shown here is derived from an EMBL/GenBank/DDBJ whole genome shotgun (WGS) entry which is preliminary data.</text>
</comment>
<dbReference type="EMBL" id="MLJW01000058">
    <property type="protein sequence ID" value="OIR04329.1"/>
    <property type="molecule type" value="Genomic_DNA"/>
</dbReference>
<gene>
    <name evidence="1" type="ORF">GALL_135290</name>
</gene>
<proteinExistence type="predicted"/>
<sequence length="278" mass="30366">MRLLRFISLAALVAVSCRANFFDALFRHDVSVVTSTQITDQGRKVAPPSPGHPVYYIAIDVGYHDFGGIIAGDRKPTPAEMIKVIAKVLAKHGFLPATKQHPPTEVIAYAWGTMYSVTIPSPNPNLPDIQLNLAQKLKFLGGEQLGIYHRGGLDSTFDSPLGLTFNTPDQSTLLSTASDDLYVAALTGYDYAEFAKHSKAVPLWKTRISCPSRGLAMNETLPTMLAIAAPYIGRETAHPIWADASDKYKPDIKLGNPVLEEYIDSGKMPVINQQTKGR</sequence>
<reference evidence="1" key="1">
    <citation type="submission" date="2016-10" db="EMBL/GenBank/DDBJ databases">
        <title>Sequence of Gallionella enrichment culture.</title>
        <authorList>
            <person name="Poehlein A."/>
            <person name="Muehling M."/>
            <person name="Daniel R."/>
        </authorList>
    </citation>
    <scope>NUCLEOTIDE SEQUENCE</scope>
</reference>
<organism evidence="1">
    <name type="scientific">mine drainage metagenome</name>
    <dbReference type="NCBI Taxonomy" id="410659"/>
    <lineage>
        <taxon>unclassified sequences</taxon>
        <taxon>metagenomes</taxon>
        <taxon>ecological metagenomes</taxon>
    </lineage>
</organism>
<evidence type="ECO:0000313" key="1">
    <source>
        <dbReference type="EMBL" id="OIR04329.1"/>
    </source>
</evidence>
<dbReference type="AlphaFoldDB" id="A0A1J5S779"/>
<accession>A0A1J5S779</accession>